<dbReference type="SUPFAM" id="SSF52833">
    <property type="entry name" value="Thioredoxin-like"/>
    <property type="match status" value="1"/>
</dbReference>
<gene>
    <name evidence="2" type="ORF">FB474_2685</name>
</gene>
<dbReference type="InterPro" id="IPR011990">
    <property type="entry name" value="TPR-like_helical_dom_sf"/>
</dbReference>
<reference evidence="2 3" key="1">
    <citation type="submission" date="2019-06" db="EMBL/GenBank/DDBJ databases">
        <title>Sequencing the genomes of 1000 actinobacteria strains.</title>
        <authorList>
            <person name="Klenk H.-P."/>
        </authorList>
    </citation>
    <scope>NUCLEOTIDE SEQUENCE [LARGE SCALE GENOMIC DNA]</scope>
    <source>
        <strain evidence="2 3">DSM 18082</strain>
    </source>
</reference>
<dbReference type="OrthoDB" id="5181746at2"/>
<keyword evidence="3" id="KW-1185">Reference proteome</keyword>
<protein>
    <submittedName>
        <fullName evidence="2">Putative thioredoxin</fullName>
    </submittedName>
</protein>
<sequence length="321" mass="33087">MTSQPFNAAALRGAVDLSSLARPATPAQGGPAGGAPGGGPARGGDGLRVEATEDSFTAVVNGSVTVPAVVILWSSSMPETAEFADLVESVARASEGRFRMVSVDADASPGLAGALMQAVQVQTVPVALGLVQGQPVPLFAGVQPREQVEAVIGKLLELAVQHGVTGRVEVSEPAPEGEPAQEAPLPPLHQEAYDAIERDDLDAAVAAYEQALLENPADADAKLGLAQVNLMRRTAGADLQAARAAAAAAPEDVAAQTLVADLDVLGGHVEDAFARLVDLVRVTSGDERNAVREHLLELFEVVGTHDERVRKARGALMSALF</sequence>
<dbReference type="Gene3D" id="3.40.30.10">
    <property type="entry name" value="Glutaredoxin"/>
    <property type="match status" value="1"/>
</dbReference>
<dbReference type="Gene3D" id="1.25.40.10">
    <property type="entry name" value="Tetratricopeptide repeat domain"/>
    <property type="match status" value="1"/>
</dbReference>
<evidence type="ECO:0000313" key="3">
    <source>
        <dbReference type="Proteomes" id="UP000319514"/>
    </source>
</evidence>
<dbReference type="RefSeq" id="WP_141789085.1">
    <property type="nucleotide sequence ID" value="NZ_BAAAKX010000001.1"/>
</dbReference>
<feature type="compositionally biased region" description="Low complexity" evidence="1">
    <location>
        <begin position="172"/>
        <end position="183"/>
    </location>
</feature>
<feature type="region of interest" description="Disordered" evidence="1">
    <location>
        <begin position="21"/>
        <end position="47"/>
    </location>
</feature>
<feature type="region of interest" description="Disordered" evidence="1">
    <location>
        <begin position="168"/>
        <end position="187"/>
    </location>
</feature>
<dbReference type="AlphaFoldDB" id="A0A542ZLT2"/>
<dbReference type="Proteomes" id="UP000319514">
    <property type="component" value="Unassembled WGS sequence"/>
</dbReference>
<dbReference type="SUPFAM" id="SSF48452">
    <property type="entry name" value="TPR-like"/>
    <property type="match status" value="1"/>
</dbReference>
<dbReference type="EMBL" id="VFOQ01000001">
    <property type="protein sequence ID" value="TQL61277.1"/>
    <property type="molecule type" value="Genomic_DNA"/>
</dbReference>
<evidence type="ECO:0000313" key="2">
    <source>
        <dbReference type="EMBL" id="TQL61277.1"/>
    </source>
</evidence>
<proteinExistence type="predicted"/>
<dbReference type="Pfam" id="PF14561">
    <property type="entry name" value="TPR_20"/>
    <property type="match status" value="1"/>
</dbReference>
<evidence type="ECO:0000256" key="1">
    <source>
        <dbReference type="SAM" id="MobiDB-lite"/>
    </source>
</evidence>
<comment type="caution">
    <text evidence="2">The sequence shown here is derived from an EMBL/GenBank/DDBJ whole genome shotgun (WGS) entry which is preliminary data.</text>
</comment>
<dbReference type="InterPro" id="IPR036249">
    <property type="entry name" value="Thioredoxin-like_sf"/>
</dbReference>
<accession>A0A542ZLT2</accession>
<name>A0A542ZLT2_9MICO</name>
<organism evidence="2 3">
    <name type="scientific">Oryzihumus leptocrescens</name>
    <dbReference type="NCBI Taxonomy" id="297536"/>
    <lineage>
        <taxon>Bacteria</taxon>
        <taxon>Bacillati</taxon>
        <taxon>Actinomycetota</taxon>
        <taxon>Actinomycetes</taxon>
        <taxon>Micrococcales</taxon>
        <taxon>Intrasporangiaceae</taxon>
        <taxon>Oryzihumus</taxon>
    </lineage>
</organism>
<feature type="compositionally biased region" description="Gly residues" evidence="1">
    <location>
        <begin position="30"/>
        <end position="44"/>
    </location>
</feature>